<dbReference type="Pfam" id="PF01048">
    <property type="entry name" value="PNP_UDP_1"/>
    <property type="match status" value="1"/>
</dbReference>
<keyword evidence="7" id="KW-1185">Reference proteome</keyword>
<gene>
    <name evidence="8" type="primary">LOC117184843</name>
</gene>
<dbReference type="InterPro" id="IPR018016">
    <property type="entry name" value="Nucleoside_phosphorylase_CS"/>
</dbReference>
<dbReference type="SUPFAM" id="SSF53167">
    <property type="entry name" value="Purine and uridine phosphorylases"/>
    <property type="match status" value="1"/>
</dbReference>
<accession>A0A6I8W8R3</accession>
<dbReference type="InterPro" id="IPR010059">
    <property type="entry name" value="Uridine_phosphorylase_euk"/>
</dbReference>
<dbReference type="InterPro" id="IPR035994">
    <property type="entry name" value="Nucleoside_phosphorylase_sf"/>
</dbReference>
<dbReference type="RefSeq" id="XP_033239761.1">
    <property type="nucleotide sequence ID" value="XM_033383870.1"/>
</dbReference>
<dbReference type="InParanoid" id="A0A6I8W8R3"/>
<keyword evidence="3 5" id="KW-0808">Transferase</keyword>
<dbReference type="NCBIfam" id="TIGR01719">
    <property type="entry name" value="euk_UDPppase"/>
    <property type="match status" value="1"/>
</dbReference>
<dbReference type="PROSITE" id="PS01232">
    <property type="entry name" value="PNP_UDP_1"/>
    <property type="match status" value="1"/>
</dbReference>
<evidence type="ECO:0000256" key="5">
    <source>
        <dbReference type="RuleBase" id="RU361131"/>
    </source>
</evidence>
<feature type="binding site" evidence="4">
    <location>
        <position position="252"/>
    </location>
    <ligand>
        <name>substrate</name>
    </ligand>
</feature>
<evidence type="ECO:0000259" key="6">
    <source>
        <dbReference type="Pfam" id="PF01048"/>
    </source>
</evidence>
<dbReference type="CDD" id="cd17763">
    <property type="entry name" value="UP_hUPP-like"/>
    <property type="match status" value="1"/>
</dbReference>
<name>A0A6I8W8R3_DROPS</name>
<dbReference type="AlphaFoldDB" id="A0A6I8W8R3"/>
<comment type="pathway">
    <text evidence="5">Pyrimidine metabolism; UMP biosynthesis via salvage pathway; uracil from uridine (phosphorylase route): step 1/1.</text>
</comment>
<dbReference type="EC" id="2.4.2.3" evidence="5"/>
<evidence type="ECO:0000256" key="1">
    <source>
        <dbReference type="ARBA" id="ARBA00010456"/>
    </source>
</evidence>
<dbReference type="Gene3D" id="3.40.50.1580">
    <property type="entry name" value="Nucleoside phosphorylase domain"/>
    <property type="match status" value="1"/>
</dbReference>
<dbReference type="GO" id="GO:0004850">
    <property type="term" value="F:uridine phosphorylase activity"/>
    <property type="evidence" value="ECO:0007669"/>
    <property type="project" value="UniProtKB-EC"/>
</dbReference>
<dbReference type="InterPro" id="IPR000845">
    <property type="entry name" value="Nucleoside_phosphorylase_d"/>
</dbReference>
<feature type="binding site" evidence="4">
    <location>
        <position position="128"/>
    </location>
    <ligand>
        <name>phosphate</name>
        <dbReference type="ChEBI" id="CHEBI:43474"/>
    </ligand>
</feature>
<evidence type="ECO:0000256" key="4">
    <source>
        <dbReference type="PIRSR" id="PIRSR610059-50"/>
    </source>
</evidence>
<dbReference type="GO" id="GO:0005829">
    <property type="term" value="C:cytosol"/>
    <property type="evidence" value="ECO:0007669"/>
    <property type="project" value="TreeGrafter"/>
</dbReference>
<dbReference type="FunCoup" id="A0A6I8W8R3">
    <property type="interactions" value="183"/>
</dbReference>
<dbReference type="UniPathway" id="UPA00574">
    <property type="reaction ID" value="UER00633"/>
</dbReference>
<comment type="catalytic activity">
    <reaction evidence="5">
        <text>uridine + phosphate = alpha-D-ribose 1-phosphate + uracil</text>
        <dbReference type="Rhea" id="RHEA:24388"/>
        <dbReference type="ChEBI" id="CHEBI:16704"/>
        <dbReference type="ChEBI" id="CHEBI:17568"/>
        <dbReference type="ChEBI" id="CHEBI:43474"/>
        <dbReference type="ChEBI" id="CHEBI:57720"/>
        <dbReference type="EC" id="2.4.2.3"/>
    </reaction>
</comment>
<protein>
    <recommendedName>
        <fullName evidence="5">Uridine phosphorylase</fullName>
        <ecNumber evidence="5">2.4.2.3</ecNumber>
    </recommendedName>
</protein>
<evidence type="ECO:0000256" key="3">
    <source>
        <dbReference type="ARBA" id="ARBA00022679"/>
    </source>
</evidence>
<sequence>MAAKCKTAGAMQCDLTRDVCQLKESVRSQGKQLGRLVRHMKMGCKKPPNQSTLKGLNPCLPCFKPDFLYHLGMDTATTNFPKVFGDVRFVCMGGTPGRMERFAYRIMKDLRLKLSPVTTLRNMADGHRFALYKVGPVLCVSHGMGCPSISILLHELFKMMHYAKCQNPVFIRIGTCGGIGIEPGTVVISSEALDCKLNPCYEVIVQGKIVQHCSKLDQCLAQELQSLANPCEVDFETVVGKTICADDFYEGQSRLDGAFCDYTSHSKTAYLLGLKGNGVVNFDMESTAFAALTKRANIRSAVVCVSVIDRMNGDQIRACPKSLSVWEKRPQELVSRYIRKVLLDEVNEAKKVNDVPARCVGGESEI</sequence>
<comment type="function">
    <text evidence="5">Catalyzes the reversible phosphorylytic cleavage of uridine to uracil and ribose-1-phosphate which can then be utilized as carbon and energy sources or in the rescue of pyrimidine bases for nucleotide synthesis. Shows broad substrate specificity and can also accept deoxyuridine and other analogous compounds.</text>
</comment>
<dbReference type="GO" id="GO:0044206">
    <property type="term" value="P:UMP salvage"/>
    <property type="evidence" value="ECO:0007669"/>
    <property type="project" value="UniProtKB-UniPathway"/>
</dbReference>
<dbReference type="PANTHER" id="PTHR43691">
    <property type="entry name" value="URIDINE PHOSPHORYLASE"/>
    <property type="match status" value="1"/>
</dbReference>
<comment type="similarity">
    <text evidence="1 5">Belongs to the PNP/UDP phosphorylase family.</text>
</comment>
<evidence type="ECO:0000313" key="7">
    <source>
        <dbReference type="Proteomes" id="UP000001819"/>
    </source>
</evidence>
<keyword evidence="2 5" id="KW-0328">Glycosyltransferase</keyword>
<organism evidence="7 8">
    <name type="scientific">Drosophila pseudoobscura pseudoobscura</name>
    <name type="common">Fruit fly</name>
    <dbReference type="NCBI Taxonomy" id="46245"/>
    <lineage>
        <taxon>Eukaryota</taxon>
        <taxon>Metazoa</taxon>
        <taxon>Ecdysozoa</taxon>
        <taxon>Arthropoda</taxon>
        <taxon>Hexapoda</taxon>
        <taxon>Insecta</taxon>
        <taxon>Pterygota</taxon>
        <taxon>Neoptera</taxon>
        <taxon>Endopterygota</taxon>
        <taxon>Diptera</taxon>
        <taxon>Brachycera</taxon>
        <taxon>Muscomorpha</taxon>
        <taxon>Ephydroidea</taxon>
        <taxon>Drosophilidae</taxon>
        <taxon>Drosophila</taxon>
        <taxon>Sophophora</taxon>
    </lineage>
</organism>
<dbReference type="GO" id="GO:0006218">
    <property type="term" value="P:uridine catabolic process"/>
    <property type="evidence" value="ECO:0007669"/>
    <property type="project" value="TreeGrafter"/>
</dbReference>
<evidence type="ECO:0000313" key="8">
    <source>
        <dbReference type="RefSeq" id="XP_033239761.1"/>
    </source>
</evidence>
<feature type="binding site" evidence="4">
    <location>
        <position position="254"/>
    </location>
    <ligand>
        <name>substrate</name>
    </ligand>
</feature>
<evidence type="ECO:0000256" key="2">
    <source>
        <dbReference type="ARBA" id="ARBA00022676"/>
    </source>
</evidence>
<dbReference type="GO" id="GO:0009166">
    <property type="term" value="P:nucleotide catabolic process"/>
    <property type="evidence" value="ECO:0007669"/>
    <property type="project" value="InterPro"/>
</dbReference>
<reference evidence="8" key="1">
    <citation type="submission" date="2025-08" db="UniProtKB">
        <authorList>
            <consortium name="RefSeq"/>
        </authorList>
    </citation>
    <scope>IDENTIFICATION</scope>
    <source>
        <strain evidence="8">MV-25-SWS-2005</strain>
        <tissue evidence="8">Whole body</tissue>
    </source>
</reference>
<dbReference type="KEGG" id="dpo:117184843"/>
<feature type="domain" description="Nucleoside phosphorylase" evidence="6">
    <location>
        <begin position="89"/>
        <end position="339"/>
    </location>
</feature>
<dbReference type="Proteomes" id="UP000001819">
    <property type="component" value="Chromosome X"/>
</dbReference>
<feature type="binding site" evidence="4">
    <location>
        <begin position="172"/>
        <end position="175"/>
    </location>
    <ligand>
        <name>phosphate</name>
        <dbReference type="ChEBI" id="CHEBI:43474"/>
    </ligand>
</feature>
<proteinExistence type="inferred from homology"/>
<dbReference type="PANTHER" id="PTHR43691:SF11">
    <property type="entry name" value="FI09636P-RELATED"/>
    <property type="match status" value="1"/>
</dbReference>